<gene>
    <name evidence="1" type="ORF">UFOPK3547_00858</name>
</gene>
<sequence length="139" mass="14694">MFTCRAEGAADPAVVWELFATPQRWSEWSPHVRGAWGLDGPRLEKGARGYVRLLSAVPVPFEITAVEPGRLWTWKVGPVEMVHRVEATAGGCAAAIDIGAPPPIEAALRVGYAPVVNLLLARLLAKAAAASTTARSGLG</sequence>
<evidence type="ECO:0000313" key="1">
    <source>
        <dbReference type="EMBL" id="CAB4343866.1"/>
    </source>
</evidence>
<dbReference type="Pfam" id="PF10604">
    <property type="entry name" value="Polyketide_cyc2"/>
    <property type="match status" value="1"/>
</dbReference>
<dbReference type="InterPro" id="IPR019587">
    <property type="entry name" value="Polyketide_cyclase/dehydratase"/>
</dbReference>
<dbReference type="InterPro" id="IPR023393">
    <property type="entry name" value="START-like_dom_sf"/>
</dbReference>
<accession>A0A6J5ZRC4</accession>
<organism evidence="1">
    <name type="scientific">freshwater metagenome</name>
    <dbReference type="NCBI Taxonomy" id="449393"/>
    <lineage>
        <taxon>unclassified sequences</taxon>
        <taxon>metagenomes</taxon>
        <taxon>ecological metagenomes</taxon>
    </lineage>
</organism>
<dbReference type="Gene3D" id="3.30.530.20">
    <property type="match status" value="1"/>
</dbReference>
<name>A0A6J5ZRC4_9ZZZZ</name>
<dbReference type="SUPFAM" id="SSF55961">
    <property type="entry name" value="Bet v1-like"/>
    <property type="match status" value="1"/>
</dbReference>
<dbReference type="AlphaFoldDB" id="A0A6J5ZRC4"/>
<dbReference type="EMBL" id="CAESAN010000062">
    <property type="protein sequence ID" value="CAB4343866.1"/>
    <property type="molecule type" value="Genomic_DNA"/>
</dbReference>
<proteinExistence type="predicted"/>
<reference evidence="1" key="1">
    <citation type="submission" date="2020-05" db="EMBL/GenBank/DDBJ databases">
        <authorList>
            <person name="Chiriac C."/>
            <person name="Salcher M."/>
            <person name="Ghai R."/>
            <person name="Kavagutti S V."/>
        </authorList>
    </citation>
    <scope>NUCLEOTIDE SEQUENCE</scope>
</reference>
<protein>
    <submittedName>
        <fullName evidence="1">Unannotated protein</fullName>
    </submittedName>
</protein>